<dbReference type="GeneID" id="94193310"/>
<gene>
    <name evidence="1" type="ORF">BcabD6B2_12620</name>
</gene>
<reference evidence="1 2" key="1">
    <citation type="submission" date="2021-06" db="EMBL/GenBank/DDBJ databases">
        <title>Genome sequence of Babesia caballi.</title>
        <authorList>
            <person name="Yamagishi J."/>
            <person name="Kidaka T."/>
            <person name="Ochi A."/>
        </authorList>
    </citation>
    <scope>NUCLEOTIDE SEQUENCE [LARGE SCALE GENOMIC DNA]</scope>
    <source>
        <strain evidence="1">USDA-D6B2</strain>
    </source>
</reference>
<dbReference type="RefSeq" id="XP_067713898.1">
    <property type="nucleotide sequence ID" value="XM_067857797.1"/>
</dbReference>
<evidence type="ECO:0000313" key="2">
    <source>
        <dbReference type="Proteomes" id="UP001497744"/>
    </source>
</evidence>
<dbReference type="Proteomes" id="UP001497744">
    <property type="component" value="Unassembled WGS sequence"/>
</dbReference>
<sequence length="431" mass="46097">MTRCPDVPPPNSLKEALQFAGALSARYPEGSVGQELRRRISEYAGKIAVNNYFTSTLDNLKQLREKLFNNSWNHGSYNNVQNTSPNCLADTVTDWFPKFYCTLSYLNFNVNGDAYGGGQWQHQECSGSNGLSTWLKKGNEIPSASGPSSQAKLWSGGFHGNDIKCRSATEFSSEMGTCVEDNGSKFPMLLSGILFLRPSSPELTSTFVVLVREICVIVTGESEDGERHLHGFESRKALQGKFKSEYGSSPNYGSLKSCCKSLKSNIKTLIGNDSSDGALRIPNSSHELYLGMLNSDKISVYLKWLSQHLGSLIANLQQMHKDCTSWNPNSMSNGQAAGPFPYGFGFPNIGSWNNGQEVQDALSKLTAEGSGGLPALQSHVTILITAYTSSSTGTVAGSLLGTAAVGGAGAAVALNVGGVTTALKGAIGILK</sequence>
<comment type="caution">
    <text evidence="1">The sequence shown here is derived from an EMBL/GenBank/DDBJ whole genome shotgun (WGS) entry which is preliminary data.</text>
</comment>
<organism evidence="1 2">
    <name type="scientific">Babesia caballi</name>
    <dbReference type="NCBI Taxonomy" id="5871"/>
    <lineage>
        <taxon>Eukaryota</taxon>
        <taxon>Sar</taxon>
        <taxon>Alveolata</taxon>
        <taxon>Apicomplexa</taxon>
        <taxon>Aconoidasida</taxon>
        <taxon>Piroplasmida</taxon>
        <taxon>Babesiidae</taxon>
        <taxon>Babesia</taxon>
    </lineage>
</organism>
<dbReference type="EMBL" id="BPLF01000001">
    <property type="protein sequence ID" value="GIX61827.1"/>
    <property type="molecule type" value="Genomic_DNA"/>
</dbReference>
<name>A0AAV4LQE0_BABCB</name>
<protein>
    <submittedName>
        <fullName evidence="1">Secreted antigen 1</fullName>
    </submittedName>
</protein>
<evidence type="ECO:0000313" key="1">
    <source>
        <dbReference type="EMBL" id="GIX61827.1"/>
    </source>
</evidence>
<keyword evidence="2" id="KW-1185">Reference proteome</keyword>
<proteinExistence type="predicted"/>
<dbReference type="AlphaFoldDB" id="A0AAV4LQE0"/>
<accession>A0AAV4LQE0</accession>